<organism evidence="1 2">
    <name type="scientific">Limnovirga soli</name>
    <dbReference type="NCBI Taxonomy" id="2656915"/>
    <lineage>
        <taxon>Bacteria</taxon>
        <taxon>Pseudomonadati</taxon>
        <taxon>Bacteroidota</taxon>
        <taxon>Chitinophagia</taxon>
        <taxon>Chitinophagales</taxon>
        <taxon>Chitinophagaceae</taxon>
        <taxon>Limnovirga</taxon>
    </lineage>
</organism>
<sequence>MKYTITIMFCCITLLLRAQDNIHLNSRSDTVNYLIQQIAHDPSVSIYSASIIPVYSIQFYRVTCLFSIITNDEMVGLAKNGHGAIRVFSYMGLYLNKSDQLEQIKELLKNDSSEVIDTQGCLIKKTTVGKVIMGLKEPCWQHEMNLFLLQIKNNEDFRKAVFESIASSN</sequence>
<dbReference type="AlphaFoldDB" id="A0A8J8FE34"/>
<comment type="caution">
    <text evidence="1">The sequence shown here is derived from an EMBL/GenBank/DDBJ whole genome shotgun (WGS) entry which is preliminary data.</text>
</comment>
<accession>A0A8J8FE34</accession>
<dbReference type="Proteomes" id="UP000598971">
    <property type="component" value="Unassembled WGS sequence"/>
</dbReference>
<dbReference type="RefSeq" id="WP_171606185.1">
    <property type="nucleotide sequence ID" value="NZ_WHPF01000002.1"/>
</dbReference>
<proteinExistence type="predicted"/>
<evidence type="ECO:0000313" key="1">
    <source>
        <dbReference type="EMBL" id="NNV54256.1"/>
    </source>
</evidence>
<name>A0A8J8FE34_9BACT</name>
<keyword evidence="2" id="KW-1185">Reference proteome</keyword>
<dbReference type="EMBL" id="WHPF01000002">
    <property type="protein sequence ID" value="NNV54256.1"/>
    <property type="molecule type" value="Genomic_DNA"/>
</dbReference>
<reference evidence="1" key="1">
    <citation type="submission" date="2019-10" db="EMBL/GenBank/DDBJ databases">
        <title>Draft genome sequence of Panacibacter sp. KCS-6.</title>
        <authorList>
            <person name="Yim K.J."/>
        </authorList>
    </citation>
    <scope>NUCLEOTIDE SEQUENCE</scope>
    <source>
        <strain evidence="1">KCS-6</strain>
    </source>
</reference>
<evidence type="ECO:0000313" key="2">
    <source>
        <dbReference type="Proteomes" id="UP000598971"/>
    </source>
</evidence>
<gene>
    <name evidence="1" type="ORF">GD597_02210</name>
</gene>
<protein>
    <submittedName>
        <fullName evidence="1">Uncharacterized protein</fullName>
    </submittedName>
</protein>